<dbReference type="InterPro" id="IPR036291">
    <property type="entry name" value="NAD(P)-bd_dom_sf"/>
</dbReference>
<evidence type="ECO:0000313" key="3">
    <source>
        <dbReference type="Proteomes" id="UP000269198"/>
    </source>
</evidence>
<organism evidence="2 3">
    <name type="scientific">Halostreptopolyspora alba</name>
    <dbReference type="NCBI Taxonomy" id="2487137"/>
    <lineage>
        <taxon>Bacteria</taxon>
        <taxon>Bacillati</taxon>
        <taxon>Actinomycetota</taxon>
        <taxon>Actinomycetes</taxon>
        <taxon>Streptosporangiales</taxon>
        <taxon>Nocardiopsidaceae</taxon>
        <taxon>Halostreptopolyspora</taxon>
    </lineage>
</organism>
<comment type="caution">
    <text evidence="2">The sequence shown here is derived from an EMBL/GenBank/DDBJ whole genome shotgun (WGS) entry which is preliminary data.</text>
</comment>
<dbReference type="Pfam" id="PF13460">
    <property type="entry name" value="NAD_binding_10"/>
    <property type="match status" value="1"/>
</dbReference>
<evidence type="ECO:0000313" key="2">
    <source>
        <dbReference type="EMBL" id="RNL83364.1"/>
    </source>
</evidence>
<dbReference type="InterPro" id="IPR016040">
    <property type="entry name" value="NAD(P)-bd_dom"/>
</dbReference>
<dbReference type="PANTHER" id="PTHR12126:SF11">
    <property type="entry name" value="NADH DEHYDROGENASE [UBIQUINONE] 1 ALPHA SUBCOMPLEX SUBUNIT 9, MITOCHONDRIAL"/>
    <property type="match status" value="1"/>
</dbReference>
<keyword evidence="3" id="KW-1185">Reference proteome</keyword>
<dbReference type="InterPro" id="IPR051207">
    <property type="entry name" value="ComplexI_NDUFA9_subunit"/>
</dbReference>
<gene>
    <name evidence="2" type="ORF">EFW17_16725</name>
</gene>
<protein>
    <submittedName>
        <fullName evidence="2">NAD-dependent epimerase/dehydratase family protein</fullName>
    </submittedName>
</protein>
<dbReference type="SUPFAM" id="SSF51735">
    <property type="entry name" value="NAD(P)-binding Rossmann-fold domains"/>
    <property type="match status" value="1"/>
</dbReference>
<dbReference type="Gene3D" id="3.40.50.720">
    <property type="entry name" value="NAD(P)-binding Rossmann-like Domain"/>
    <property type="match status" value="1"/>
</dbReference>
<dbReference type="PANTHER" id="PTHR12126">
    <property type="entry name" value="NADH-UBIQUINONE OXIDOREDUCTASE 39 KDA SUBUNIT-RELATED"/>
    <property type="match status" value="1"/>
</dbReference>
<feature type="domain" description="NAD(P)-binding" evidence="1">
    <location>
        <begin position="8"/>
        <end position="141"/>
    </location>
</feature>
<dbReference type="GO" id="GO:0044877">
    <property type="term" value="F:protein-containing complex binding"/>
    <property type="evidence" value="ECO:0007669"/>
    <property type="project" value="TreeGrafter"/>
</dbReference>
<reference evidence="2 3" key="1">
    <citation type="submission" date="2018-11" db="EMBL/GenBank/DDBJ databases">
        <title>The genome draft of YIM 96095.</title>
        <authorList>
            <person name="Tang S.-K."/>
            <person name="Chunyu W.-X."/>
            <person name="Feng Y.-Z."/>
        </authorList>
    </citation>
    <scope>NUCLEOTIDE SEQUENCE [LARGE SCALE GENOMIC DNA]</scope>
    <source>
        <strain evidence="2 3">YIM 96095</strain>
    </source>
</reference>
<sequence length="267" mass="28749">MATTLVTGGSGTLGRHIVRRLVKADEDTRVLTRRSAPAWPDGASWFTGDLSDGHGVGQALDGCSTVIHCATDPWGGTRDITQAGNLLSEATRAGVEHVVFVSIVGCDRFPYTYHQTKAAVEGLVEDSGLGHTILRATQFHELLDWVLNRVSRLPVVPVPAKTYIQPVAAADVAERLMELVNGSPQGRAPDMGGPEVRTVRDLANRYLAAHHVRARATSLPLPGALGSALRSGMLLAPDNRKGHKTWEEHLSETVRERKAHQGSVLRG</sequence>
<evidence type="ECO:0000259" key="1">
    <source>
        <dbReference type="Pfam" id="PF13460"/>
    </source>
</evidence>
<dbReference type="AlphaFoldDB" id="A0A3N0E696"/>
<dbReference type="Proteomes" id="UP000269198">
    <property type="component" value="Unassembled WGS sequence"/>
</dbReference>
<name>A0A3N0E696_9ACTN</name>
<accession>A0A3N0E696</accession>
<dbReference type="EMBL" id="RJMB01000017">
    <property type="protein sequence ID" value="RNL83364.1"/>
    <property type="molecule type" value="Genomic_DNA"/>
</dbReference>
<dbReference type="RefSeq" id="WP_123202331.1">
    <property type="nucleotide sequence ID" value="NZ_RJMB01000017.1"/>
</dbReference>
<proteinExistence type="predicted"/>
<dbReference type="OrthoDB" id="9771302at2"/>